<reference evidence="2 3" key="1">
    <citation type="submission" date="2020-05" db="EMBL/GenBank/DDBJ databases">
        <title>WGS assembly of Panicum virgatum.</title>
        <authorList>
            <person name="Lovell J.T."/>
            <person name="Jenkins J."/>
            <person name="Shu S."/>
            <person name="Juenger T.E."/>
            <person name="Schmutz J."/>
        </authorList>
    </citation>
    <scope>NUCLEOTIDE SEQUENCE [LARGE SCALE GENOMIC DNA]</scope>
    <source>
        <strain evidence="3">cv. AP13</strain>
    </source>
</reference>
<evidence type="ECO:0000313" key="3">
    <source>
        <dbReference type="Proteomes" id="UP000823388"/>
    </source>
</evidence>
<sequence>MHAAHSRPIQTSRLRQEVLRRRRGAAPPAHVIAVTRAPPLSLYLCPYAYGGDGAGGDGSTTSRSEICSDSGPNVTTRMAFGGGGGGSRGLLCRGRGGLVPGVHG</sequence>
<keyword evidence="3" id="KW-1185">Reference proteome</keyword>
<name>A0A8T0WY56_PANVG</name>
<protein>
    <submittedName>
        <fullName evidence="2">Uncharacterized protein</fullName>
    </submittedName>
</protein>
<dbReference type="Proteomes" id="UP000823388">
    <property type="component" value="Chromosome 1N"/>
</dbReference>
<organism evidence="2 3">
    <name type="scientific">Panicum virgatum</name>
    <name type="common">Blackwell switchgrass</name>
    <dbReference type="NCBI Taxonomy" id="38727"/>
    <lineage>
        <taxon>Eukaryota</taxon>
        <taxon>Viridiplantae</taxon>
        <taxon>Streptophyta</taxon>
        <taxon>Embryophyta</taxon>
        <taxon>Tracheophyta</taxon>
        <taxon>Spermatophyta</taxon>
        <taxon>Magnoliopsida</taxon>
        <taxon>Liliopsida</taxon>
        <taxon>Poales</taxon>
        <taxon>Poaceae</taxon>
        <taxon>PACMAD clade</taxon>
        <taxon>Panicoideae</taxon>
        <taxon>Panicodae</taxon>
        <taxon>Paniceae</taxon>
        <taxon>Panicinae</taxon>
        <taxon>Panicum</taxon>
        <taxon>Panicum sect. Hiantes</taxon>
    </lineage>
</organism>
<proteinExistence type="predicted"/>
<dbReference type="EMBL" id="CM029038">
    <property type="protein sequence ID" value="KAG2649843.1"/>
    <property type="molecule type" value="Genomic_DNA"/>
</dbReference>
<evidence type="ECO:0000313" key="2">
    <source>
        <dbReference type="EMBL" id="KAG2649843.1"/>
    </source>
</evidence>
<feature type="region of interest" description="Disordered" evidence="1">
    <location>
        <begin position="1"/>
        <end position="25"/>
    </location>
</feature>
<accession>A0A8T0WY56</accession>
<comment type="caution">
    <text evidence="2">The sequence shown here is derived from an EMBL/GenBank/DDBJ whole genome shotgun (WGS) entry which is preliminary data.</text>
</comment>
<gene>
    <name evidence="2" type="ORF">PVAP13_1NG133838</name>
</gene>
<dbReference type="AlphaFoldDB" id="A0A8T0WY56"/>
<evidence type="ECO:0000256" key="1">
    <source>
        <dbReference type="SAM" id="MobiDB-lite"/>
    </source>
</evidence>